<organism evidence="3 4">
    <name type="scientific">Chitinophaga cymbidii</name>
    <dbReference type="NCBI Taxonomy" id="1096750"/>
    <lineage>
        <taxon>Bacteria</taxon>
        <taxon>Pseudomonadati</taxon>
        <taxon>Bacteroidota</taxon>
        <taxon>Chitinophagia</taxon>
        <taxon>Chitinophagales</taxon>
        <taxon>Chitinophagaceae</taxon>
        <taxon>Chitinophaga</taxon>
    </lineage>
</organism>
<dbReference type="EMBL" id="BKAU01000001">
    <property type="protein sequence ID" value="GEP95021.1"/>
    <property type="molecule type" value="Genomic_DNA"/>
</dbReference>
<dbReference type="Pfam" id="PF00884">
    <property type="entry name" value="Sulfatase"/>
    <property type="match status" value="1"/>
</dbReference>
<name>A0A512RH55_9BACT</name>
<dbReference type="InterPro" id="IPR000917">
    <property type="entry name" value="Sulfatase_N"/>
</dbReference>
<protein>
    <submittedName>
        <fullName evidence="3">Sulfatase</fullName>
    </submittedName>
</protein>
<evidence type="ECO:0000313" key="4">
    <source>
        <dbReference type="Proteomes" id="UP000321436"/>
    </source>
</evidence>
<dbReference type="InterPro" id="IPR017850">
    <property type="entry name" value="Alkaline_phosphatase_core_sf"/>
</dbReference>
<dbReference type="SUPFAM" id="SSF53649">
    <property type="entry name" value="Alkaline phosphatase-like"/>
    <property type="match status" value="1"/>
</dbReference>
<dbReference type="PANTHER" id="PTHR42693:SF33">
    <property type="entry name" value="ARYLSULFATASE"/>
    <property type="match status" value="1"/>
</dbReference>
<dbReference type="Gene3D" id="3.40.720.10">
    <property type="entry name" value="Alkaline Phosphatase, subunit A"/>
    <property type="match status" value="1"/>
</dbReference>
<evidence type="ECO:0000256" key="1">
    <source>
        <dbReference type="ARBA" id="ARBA00008779"/>
    </source>
</evidence>
<dbReference type="AlphaFoldDB" id="A0A512RH55"/>
<evidence type="ECO:0000313" key="3">
    <source>
        <dbReference type="EMBL" id="GEP95021.1"/>
    </source>
</evidence>
<sequence>MAVIALFTIQVQAQKLPGQGTNNAGKPNILVVISDQLNWDFISAAGNKYVKTPNIDRLCRKGVRFDRAYTINPVCIPARISLLTGKRPGMFGVHVPKEAGAKKTDMIQYVREKKIATRLQQSGYKTYYGGKTHFGPPGYQFLPGDMGFEVYASEREYRGEDCVPKAIETLNKHTKDNKGQPFFMVTSLMNPHDICYAHIKDHRFDMEKIMSRTKGGGWKAKLRASVLRNLEIPEGYPGAGGYEPIDYYLGQAPPLPDNYPPQQNEPGVISGEGEAVSGMAAAFGRYRNDYDSTDWLLHRYAYCRFVEDVDRELGQLLDGLEATGMAENTVIIFTSDHGEQLGSHQMAGKGLFFDEVCHVPFIVSHPGIKKGRVDTVNLVSNGLDLLPSVFALAGAPPDPDWEGMSIVPLLHAANARLNRTAVPVEFSTGLGIVTRDFYYGIYVSGKTNHEQLYDMKKRPLQMENDALIPAYAPVLKDHRALFRSTHQQTLDGFEHPEGFLGYLNAR</sequence>
<comment type="similarity">
    <text evidence="1">Belongs to the sulfatase family.</text>
</comment>
<gene>
    <name evidence="3" type="ORF">CCY01nite_12810</name>
</gene>
<feature type="domain" description="Sulfatase N-terminal" evidence="2">
    <location>
        <begin position="27"/>
        <end position="395"/>
    </location>
</feature>
<dbReference type="PANTHER" id="PTHR42693">
    <property type="entry name" value="ARYLSULFATASE FAMILY MEMBER"/>
    <property type="match status" value="1"/>
</dbReference>
<evidence type="ECO:0000259" key="2">
    <source>
        <dbReference type="Pfam" id="PF00884"/>
    </source>
</evidence>
<keyword evidence="4" id="KW-1185">Reference proteome</keyword>
<dbReference type="Proteomes" id="UP000321436">
    <property type="component" value="Unassembled WGS sequence"/>
</dbReference>
<proteinExistence type="inferred from homology"/>
<dbReference type="GO" id="GO:0004065">
    <property type="term" value="F:arylsulfatase activity"/>
    <property type="evidence" value="ECO:0007669"/>
    <property type="project" value="TreeGrafter"/>
</dbReference>
<reference evidence="3 4" key="1">
    <citation type="submission" date="2019-07" db="EMBL/GenBank/DDBJ databases">
        <title>Whole genome shotgun sequence of Chitinophaga cymbidii NBRC 109752.</title>
        <authorList>
            <person name="Hosoyama A."/>
            <person name="Uohara A."/>
            <person name="Ohji S."/>
            <person name="Ichikawa N."/>
        </authorList>
    </citation>
    <scope>NUCLEOTIDE SEQUENCE [LARGE SCALE GENOMIC DNA]</scope>
    <source>
        <strain evidence="3 4">NBRC 109752</strain>
    </source>
</reference>
<dbReference type="InterPro" id="IPR050738">
    <property type="entry name" value="Sulfatase"/>
</dbReference>
<comment type="caution">
    <text evidence="3">The sequence shown here is derived from an EMBL/GenBank/DDBJ whole genome shotgun (WGS) entry which is preliminary data.</text>
</comment>
<accession>A0A512RH55</accession>